<dbReference type="EMBL" id="JBHLTC010000040">
    <property type="protein sequence ID" value="MFC0628833.1"/>
    <property type="molecule type" value="Genomic_DNA"/>
</dbReference>
<name>A0ABV6QXE3_9ACTN</name>
<reference evidence="1 2" key="1">
    <citation type="submission" date="2024-09" db="EMBL/GenBank/DDBJ databases">
        <authorList>
            <person name="Sun Q."/>
            <person name="Mori K."/>
        </authorList>
    </citation>
    <scope>NUCLEOTIDE SEQUENCE [LARGE SCALE GENOMIC DNA]</scope>
    <source>
        <strain evidence="1 2">CGMCC 1.15906</strain>
    </source>
</reference>
<proteinExistence type="predicted"/>
<sequence length="486" mass="51604">MVDSGGIWRPGRAEDEVEQVLEAAQALVEQGRVDEAEPYQQKAVQLAYELIDSYPNDSRGRHLLAGTSYELAASLNALERYDDALVALDNAESGYIELAASGQVDVAPQLADVQARRAMTQAHRGYGATAVLEIDSAVITYGALTAGEAGQSLQPDFARVLAMNALILRRYGDADLAVASADAAITLFLQLAGQINESPQAPSYARYLCTASAVAADIHAEAGRYEVALQADEIGLSTADTLADSDSPADLRTLVGMLTRKGRHLAEVGREDEAEACLRSAYATDQEMAEQVVTEISQPLPPTLTSALDLAAEHLGSFEEYGRLRALTEPAQGMTLATVSGRCDPETAALRGVELAALVRPLFAKDTQAALTLGLEAHYLFALSSERQSQHMRYELSTFGPPWAQVLLDISKAYQAAGAMEFAQDLAGSAATVGGMLIPFTAGDSAIRSLSATCFRHNGDLLAANGDFTASEHAHGAARQLESNDL</sequence>
<evidence type="ECO:0000313" key="1">
    <source>
        <dbReference type="EMBL" id="MFC0628833.1"/>
    </source>
</evidence>
<comment type="caution">
    <text evidence="1">The sequence shown here is derived from an EMBL/GenBank/DDBJ whole genome shotgun (WGS) entry which is preliminary data.</text>
</comment>
<gene>
    <name evidence="1" type="ORF">ACFFGN_32510</name>
</gene>
<keyword evidence="2" id="KW-1185">Reference proteome</keyword>
<dbReference type="Proteomes" id="UP001589890">
    <property type="component" value="Unassembled WGS sequence"/>
</dbReference>
<accession>A0ABV6QXE3</accession>
<dbReference type="RefSeq" id="WP_380055820.1">
    <property type="nucleotide sequence ID" value="NZ_JBHLTC010000040.1"/>
</dbReference>
<protein>
    <recommendedName>
        <fullName evidence="3">Tetratricopeptide repeat protein</fullName>
    </recommendedName>
</protein>
<organism evidence="1 2">
    <name type="scientific">Kribbella deserti</name>
    <dbReference type="NCBI Taxonomy" id="1926257"/>
    <lineage>
        <taxon>Bacteria</taxon>
        <taxon>Bacillati</taxon>
        <taxon>Actinomycetota</taxon>
        <taxon>Actinomycetes</taxon>
        <taxon>Propionibacteriales</taxon>
        <taxon>Kribbellaceae</taxon>
        <taxon>Kribbella</taxon>
    </lineage>
</organism>
<evidence type="ECO:0008006" key="3">
    <source>
        <dbReference type="Google" id="ProtNLM"/>
    </source>
</evidence>
<dbReference type="InterPro" id="IPR011990">
    <property type="entry name" value="TPR-like_helical_dom_sf"/>
</dbReference>
<dbReference type="SUPFAM" id="SSF48452">
    <property type="entry name" value="TPR-like"/>
    <property type="match status" value="1"/>
</dbReference>
<evidence type="ECO:0000313" key="2">
    <source>
        <dbReference type="Proteomes" id="UP001589890"/>
    </source>
</evidence>
<dbReference type="Gene3D" id="1.25.40.10">
    <property type="entry name" value="Tetratricopeptide repeat domain"/>
    <property type="match status" value="2"/>
</dbReference>